<dbReference type="EMBL" id="ML742089">
    <property type="protein sequence ID" value="KAE8150659.1"/>
    <property type="molecule type" value="Genomic_DNA"/>
</dbReference>
<dbReference type="GO" id="GO:0005829">
    <property type="term" value="C:cytosol"/>
    <property type="evidence" value="ECO:0007669"/>
    <property type="project" value="TreeGrafter"/>
</dbReference>
<keyword evidence="2" id="KW-0315">Glutamine amidotransferase</keyword>
<dbReference type="AlphaFoldDB" id="A0A5N6TX60"/>
<keyword evidence="2" id="KW-0808">Transferase</keyword>
<dbReference type="InterPro" id="IPR017926">
    <property type="entry name" value="GATASE"/>
</dbReference>
<dbReference type="Pfam" id="PF00117">
    <property type="entry name" value="GATase"/>
    <property type="match status" value="1"/>
</dbReference>
<evidence type="ECO:0000313" key="2">
    <source>
        <dbReference type="EMBL" id="KAE8150659.1"/>
    </source>
</evidence>
<dbReference type="SUPFAM" id="SSF52317">
    <property type="entry name" value="Class I glutamine amidotransferase-like"/>
    <property type="match status" value="1"/>
</dbReference>
<dbReference type="Proteomes" id="UP000325780">
    <property type="component" value="Unassembled WGS sequence"/>
</dbReference>
<protein>
    <submittedName>
        <fullName evidence="2">Class I glutamine amidotransferase-like protein</fullName>
    </submittedName>
</protein>
<name>A0A5N6TX60_ASPAV</name>
<dbReference type="InterPro" id="IPR029062">
    <property type="entry name" value="Class_I_gatase-like"/>
</dbReference>
<feature type="domain" description="Glutamine amidotransferase" evidence="1">
    <location>
        <begin position="83"/>
        <end position="253"/>
    </location>
</feature>
<sequence>MTRNIHIAVLDVDIPPRELYEAHGLCSAHFRNILQATASRLNQTSLCSGQPIRISVTPYDIRGGHYPDFRKLRRHPSRSTEDENDLIDAVLITGGSPGVYEMEVSPWMQVLQKFLHTVFDDYPLVKILGTCFGHQLIGHALLGKANPTEWDVFVEKCPLGREVGIYTVAMEERFVGAFPHAVGHLAQGQLKIQMFHGDRVIAVRKDTNGAHGSDGPQLLPEPWVNVGSTPICPIQGLYHPDRVLSVQGHYELSACGMQKMCLDFAPRFGWNPSKLAIMLEQVGTEPETRQDDAESFATAVVCFLAGIVNPVEGV</sequence>
<gene>
    <name evidence="2" type="ORF">BDV25DRAFT_129419</name>
</gene>
<reference evidence="2 3" key="1">
    <citation type="submission" date="2019-04" db="EMBL/GenBank/DDBJ databases">
        <title>Friends and foes A comparative genomics study of 23 Aspergillus species from section Flavi.</title>
        <authorList>
            <consortium name="DOE Joint Genome Institute"/>
            <person name="Kjaerbolling I."/>
            <person name="Vesth T."/>
            <person name="Frisvad J.C."/>
            <person name="Nybo J.L."/>
            <person name="Theobald S."/>
            <person name="Kildgaard S."/>
            <person name="Isbrandt T."/>
            <person name="Kuo A."/>
            <person name="Sato A."/>
            <person name="Lyhne E.K."/>
            <person name="Kogle M.E."/>
            <person name="Wiebenga A."/>
            <person name="Kun R.S."/>
            <person name="Lubbers R.J."/>
            <person name="Makela M.R."/>
            <person name="Barry K."/>
            <person name="Chovatia M."/>
            <person name="Clum A."/>
            <person name="Daum C."/>
            <person name="Haridas S."/>
            <person name="He G."/>
            <person name="LaButti K."/>
            <person name="Lipzen A."/>
            <person name="Mondo S."/>
            <person name="Riley R."/>
            <person name="Salamov A."/>
            <person name="Simmons B.A."/>
            <person name="Magnuson J.K."/>
            <person name="Henrissat B."/>
            <person name="Mortensen U.H."/>
            <person name="Larsen T.O."/>
            <person name="Devries R.P."/>
            <person name="Grigoriev I.V."/>
            <person name="Machida M."/>
            <person name="Baker S.E."/>
            <person name="Andersen M.R."/>
        </authorList>
    </citation>
    <scope>NUCLEOTIDE SEQUENCE [LARGE SCALE GENOMIC DNA]</scope>
    <source>
        <strain evidence="2 3">IBT 18842</strain>
    </source>
</reference>
<dbReference type="PANTHER" id="PTHR42695">
    <property type="entry name" value="GLUTAMINE AMIDOTRANSFERASE YLR126C-RELATED"/>
    <property type="match status" value="1"/>
</dbReference>
<dbReference type="OrthoDB" id="1669814at2759"/>
<proteinExistence type="predicted"/>
<keyword evidence="3" id="KW-1185">Reference proteome</keyword>
<accession>A0A5N6TX60</accession>
<dbReference type="GO" id="GO:0005634">
    <property type="term" value="C:nucleus"/>
    <property type="evidence" value="ECO:0007669"/>
    <property type="project" value="TreeGrafter"/>
</dbReference>
<dbReference type="GO" id="GO:0016740">
    <property type="term" value="F:transferase activity"/>
    <property type="evidence" value="ECO:0007669"/>
    <property type="project" value="UniProtKB-KW"/>
</dbReference>
<dbReference type="PANTHER" id="PTHR42695:SF6">
    <property type="entry name" value="GLUTAMINE AMIDOTRANSFERASE DOMAIN-CONTAINING PROTEIN"/>
    <property type="match status" value="1"/>
</dbReference>
<dbReference type="InterPro" id="IPR044992">
    <property type="entry name" value="ChyE-like"/>
</dbReference>
<organism evidence="2 3">
    <name type="scientific">Aspergillus avenaceus</name>
    <dbReference type="NCBI Taxonomy" id="36643"/>
    <lineage>
        <taxon>Eukaryota</taxon>
        <taxon>Fungi</taxon>
        <taxon>Dikarya</taxon>
        <taxon>Ascomycota</taxon>
        <taxon>Pezizomycotina</taxon>
        <taxon>Eurotiomycetes</taxon>
        <taxon>Eurotiomycetidae</taxon>
        <taxon>Eurotiales</taxon>
        <taxon>Aspergillaceae</taxon>
        <taxon>Aspergillus</taxon>
        <taxon>Aspergillus subgen. Circumdati</taxon>
    </lineage>
</organism>
<evidence type="ECO:0000313" key="3">
    <source>
        <dbReference type="Proteomes" id="UP000325780"/>
    </source>
</evidence>
<dbReference type="Gene3D" id="3.40.50.880">
    <property type="match status" value="1"/>
</dbReference>
<evidence type="ECO:0000259" key="1">
    <source>
        <dbReference type="Pfam" id="PF00117"/>
    </source>
</evidence>